<dbReference type="InterPro" id="IPR029068">
    <property type="entry name" value="Glyas_Bleomycin-R_OHBP_Dase"/>
</dbReference>
<reference evidence="1 2" key="1">
    <citation type="submission" date="2024-02" db="EMBL/GenBank/DDBJ databases">
        <authorList>
            <person name="Chen Y."/>
            <person name="Shah S."/>
            <person name="Dougan E. K."/>
            <person name="Thang M."/>
            <person name="Chan C."/>
        </authorList>
    </citation>
    <scope>NUCLEOTIDE SEQUENCE [LARGE SCALE GENOMIC DNA]</scope>
</reference>
<evidence type="ECO:0000313" key="2">
    <source>
        <dbReference type="Proteomes" id="UP001642464"/>
    </source>
</evidence>
<keyword evidence="2" id="KW-1185">Reference proteome</keyword>
<dbReference type="SUPFAM" id="SSF54593">
    <property type="entry name" value="Glyoxalase/Bleomycin resistance protein/Dihydroxybiphenyl dioxygenase"/>
    <property type="match status" value="1"/>
</dbReference>
<protein>
    <submittedName>
        <fullName evidence="1">Uncharacterized protein</fullName>
    </submittedName>
</protein>
<gene>
    <name evidence="1" type="ORF">SCF082_LOCUS33579</name>
</gene>
<comment type="caution">
    <text evidence="1">The sequence shown here is derived from an EMBL/GenBank/DDBJ whole genome shotgun (WGS) entry which is preliminary data.</text>
</comment>
<proteinExistence type="predicted"/>
<evidence type="ECO:0000313" key="1">
    <source>
        <dbReference type="EMBL" id="CAK9065738.1"/>
    </source>
</evidence>
<sequence>MLLHSGSKGLAGRSLLDFCAKEDHARISQLFQSSIASESTSVMALNADMLDSDQNHVKVEMFHAQFQNLANKRSFLVGVREIQAGEALGPMLPERSPSSAMRSSGATFVVFDVITFDTRNILEISSGPSRRMFQSTLQSATNRSLNLPDTGEQKLLFSLVGTGEVTASLVAEYDAVLDTHVGTLDIQLRRPGRLTEVKPRPKKLAVRRVVSEGLGSNEFETLFKRAGKAQELGVRRPSGTAEGVSDRPRRGVSPNVVALEDEATKQLMHGAVCTADGGGGHVFFEDIRLNPFEATMKVSFEEYRGDSATSHVIFAVNVPDAPQIAQKMLASEVLGTCREVVPVAKQFWGAEFGILQDGCGFLWSLSTKSNDTTAASPDPAPVRSLVRVPDAAKYLTFLKEVFGDALVEKKLTKDTDLGLLDADLSIFGSGFRITTLGGAATKAPKATFDLLVAERPPGARSEMAKKLGESVSEEEHYSLVRLPCGLEIGLRDVAGHACP</sequence>
<organism evidence="1 2">
    <name type="scientific">Durusdinium trenchii</name>
    <dbReference type="NCBI Taxonomy" id="1381693"/>
    <lineage>
        <taxon>Eukaryota</taxon>
        <taxon>Sar</taxon>
        <taxon>Alveolata</taxon>
        <taxon>Dinophyceae</taxon>
        <taxon>Suessiales</taxon>
        <taxon>Symbiodiniaceae</taxon>
        <taxon>Durusdinium</taxon>
    </lineage>
</organism>
<dbReference type="Proteomes" id="UP001642464">
    <property type="component" value="Unassembled WGS sequence"/>
</dbReference>
<name>A0ABP0NQM6_9DINO</name>
<dbReference type="EMBL" id="CAXAMM010030001">
    <property type="protein sequence ID" value="CAK9065738.1"/>
    <property type="molecule type" value="Genomic_DNA"/>
</dbReference>
<accession>A0ABP0NQM6</accession>